<comment type="caution">
    <text evidence="1">The sequence shown here is derived from an EMBL/GenBank/DDBJ whole genome shotgun (WGS) entry which is preliminary data.</text>
</comment>
<protein>
    <recommendedName>
        <fullName evidence="3">WG repeat-containing protein</fullName>
    </recommendedName>
</protein>
<dbReference type="PANTHER" id="PTHR37841">
    <property type="entry name" value="GLR2918 PROTEIN"/>
    <property type="match status" value="1"/>
</dbReference>
<evidence type="ECO:0000313" key="2">
    <source>
        <dbReference type="Proteomes" id="UP000837932"/>
    </source>
</evidence>
<evidence type="ECO:0008006" key="3">
    <source>
        <dbReference type="Google" id="ProtNLM"/>
    </source>
</evidence>
<keyword evidence="2" id="KW-1185">Reference proteome</keyword>
<dbReference type="RefSeq" id="WP_238806453.1">
    <property type="nucleotide sequence ID" value="NZ_CAKLPY010000002.1"/>
</dbReference>
<gene>
    <name evidence="1" type="ORF">EMA8858_02005</name>
</gene>
<dbReference type="Pfam" id="PF14903">
    <property type="entry name" value="WG_beta_rep"/>
    <property type="match status" value="4"/>
</dbReference>
<sequence>MQNALIKTTPQSLQKLSKALAITEKLLEDDNPLGLPELIPYRKGNKWGFCNRKKEIVIECKYDWVKLFDGDFAIVSNNKGTQEGLPIMITRSGVEVSVFFERFWIRSEDYREGNFFFESISYFWSGLQLVRKDDRKYGFIDRYGNIRVPIIYDDADDYFHKGITFAKKAGKWGLINSNGEELSDFIYDYGSFIFKLPEYHSFSLELIGVKKEGKYGFIDKKGNEVIPFIYDEGNPFSEGLASVRKEGKYGFIDKKGNEVIPFIYDYADWFSEGIASVKKEGKYGFIDKKGNEVISFIYDDVKYEGAFNEGLAIVEKNNRYGFIDNAGNEVIPMIYDLCGSFSEGLAAAKKNNKWGFIDKKGNQVISFIYDDLHGFYDYEKFNSFSEGLVTVKRNNTTFYIDKQGTAYYEE</sequence>
<dbReference type="Proteomes" id="UP000837932">
    <property type="component" value="Unassembled WGS sequence"/>
</dbReference>
<accession>A0ABN8ESG3</accession>
<dbReference type="InterPro" id="IPR032774">
    <property type="entry name" value="WG_beta_rep"/>
</dbReference>
<proteinExistence type="predicted"/>
<organism evidence="1 2">
    <name type="scientific">Emticicia aquatica</name>
    <dbReference type="NCBI Taxonomy" id="1681835"/>
    <lineage>
        <taxon>Bacteria</taxon>
        <taxon>Pseudomonadati</taxon>
        <taxon>Bacteroidota</taxon>
        <taxon>Cytophagia</taxon>
        <taxon>Cytophagales</taxon>
        <taxon>Leadbetterellaceae</taxon>
        <taxon>Emticicia</taxon>
    </lineage>
</organism>
<dbReference type="PANTHER" id="PTHR37841:SF1">
    <property type="entry name" value="DUF3298 DOMAIN-CONTAINING PROTEIN"/>
    <property type="match status" value="1"/>
</dbReference>
<name>A0ABN8ESG3_9BACT</name>
<reference evidence="1" key="1">
    <citation type="submission" date="2021-12" db="EMBL/GenBank/DDBJ databases">
        <authorList>
            <person name="Rodrigo-Torres L."/>
            <person name="Arahal R. D."/>
            <person name="Lucena T."/>
        </authorList>
    </citation>
    <scope>NUCLEOTIDE SEQUENCE</scope>
    <source>
        <strain evidence="1">CECT 8858</strain>
    </source>
</reference>
<evidence type="ECO:0000313" key="1">
    <source>
        <dbReference type="EMBL" id="CAH0995877.1"/>
    </source>
</evidence>
<dbReference type="SUPFAM" id="SSF69360">
    <property type="entry name" value="Cell wall binding repeat"/>
    <property type="match status" value="2"/>
</dbReference>
<dbReference type="EMBL" id="CAKLPY010000002">
    <property type="protein sequence ID" value="CAH0995877.1"/>
    <property type="molecule type" value="Genomic_DNA"/>
</dbReference>